<dbReference type="PANTHER" id="PTHR43439:SF2">
    <property type="entry name" value="ENZYME, PUTATIVE (JCVI)-RELATED"/>
    <property type="match status" value="1"/>
</dbReference>
<dbReference type="Gene3D" id="3.40.50.12780">
    <property type="entry name" value="N-terminal domain of ligase-like"/>
    <property type="match status" value="1"/>
</dbReference>
<dbReference type="PANTHER" id="PTHR43439">
    <property type="entry name" value="PHENYLACETATE-COENZYME A LIGASE"/>
    <property type="match status" value="1"/>
</dbReference>
<keyword evidence="1" id="KW-0596">Phosphopantetheine</keyword>
<gene>
    <name evidence="5" type="ORF">PHLGIDRAFT_78353</name>
</gene>
<protein>
    <recommendedName>
        <fullName evidence="7">Polyketide synthase phosphopantetheine-binding domain-containing protein</fullName>
    </recommendedName>
</protein>
<evidence type="ECO:0008006" key="7">
    <source>
        <dbReference type="Google" id="ProtNLM"/>
    </source>
</evidence>
<sequence length="1023" mass="111334">MAHHVRPPHDGSLTVIPGFVDFHAEHNADLPWAKYPSRSEPGAVESITFAQFSEATHRVAHKARPNRQGNDGEVVTLLIHCDTVLYAATLAGLIRANIVPLPVSPRNSPEAVANLMKKTGSRRLIITNGLTQIANAAQQQLNGAEYKINIEPLFSLYDIYPHLSVRNAVPRTEFTPYPAYDKPYNPEDVALILHSSGSTGLPKPIYKTRKIMLQWVLGDATQRSMEMGIQYGGMSLPAFHTMGIFIQLYGPLSAAMPVSLYTPQEPEPPINPTPENVLEAAKITGCNGIVSVPSIIELWTQNPENLKFLASLKLLMFAGGPLSTANGNKLVEAGVNLQCTYGLTECGGPSKGYRVDNSLPPEAPVKTKWDWEWLELSDRVCPRWIPQGDGTYELHLLTCETHQPSVENLQDVRGYATSDLFIPHPTKKGLWKIVGRNDDVVVLGSGEKIVPVPQENHIVSSPFAIGAVMFGWGKPQPGVLIEPSPAYSFDSSNEAELVKYRNLIWPVIEEANHLAPTFARLFKETIIVATPTKPLPRAAKGTVMRKPALAVYKDEIEQLLSATILRNRIVGALRSSEEANAQSAAMSLSQNFIFEHPTIHQLAEAIASLVDPTSIAISQKNPVEEIQSFIGKYTAGLTARVQPSDPSAQPPIAVLLTGSTGNLGSHVVAALLSDDRVSKVYTFDRASSGSSPRERLRSAFEDRRLPSSLLATPRLVNLTGDLSEPSFGLDAAVFNELRGSLTHVVHNAWKVNFNHQLGSFEAQIAGTRKLVDFCLEAKRAPRLLFTSSISVAHGCDPGAGPIPEAPLPDPSVATSSGYASSKYVVEQASHHIIDKASQLGLRGTSLRVGQVCGSKTTGAWNTSDWVPILVNSSITLGCLPDAPSVSHWVPMDAVAGSILDLIVSDESAPSVINVVHPRPVPWSAIFNGVKDALRPSILLVPFHEWLAKLEEVAQQPTPAQLEAVPAIQLLSFFRGIGRGKEGSIEFGTSELCRLSPTMRTLEPLDDSYVRQWLAFWRGKKFIP</sequence>
<dbReference type="InterPro" id="IPR051414">
    <property type="entry name" value="Adenylate-forming_Reductase"/>
</dbReference>
<name>A0A0C3NE97_PHLG1</name>
<evidence type="ECO:0000313" key="5">
    <source>
        <dbReference type="EMBL" id="KIP02944.1"/>
    </source>
</evidence>
<dbReference type="InterPro" id="IPR020845">
    <property type="entry name" value="AMP-binding_CS"/>
</dbReference>
<dbReference type="PROSITE" id="PS00455">
    <property type="entry name" value="AMP_BINDING"/>
    <property type="match status" value="1"/>
</dbReference>
<evidence type="ECO:0000259" key="3">
    <source>
        <dbReference type="Pfam" id="PF00501"/>
    </source>
</evidence>
<dbReference type="InterPro" id="IPR013120">
    <property type="entry name" value="FAR_NAD-bd"/>
</dbReference>
<dbReference type="AlphaFoldDB" id="A0A0C3NE97"/>
<dbReference type="InterPro" id="IPR000873">
    <property type="entry name" value="AMP-dep_synth/lig_dom"/>
</dbReference>
<dbReference type="InterPro" id="IPR036291">
    <property type="entry name" value="NAD(P)-bd_dom_sf"/>
</dbReference>
<proteinExistence type="predicted"/>
<dbReference type="SUPFAM" id="SSF56801">
    <property type="entry name" value="Acetyl-CoA synthetase-like"/>
    <property type="match status" value="1"/>
</dbReference>
<evidence type="ECO:0000259" key="4">
    <source>
        <dbReference type="Pfam" id="PF07993"/>
    </source>
</evidence>
<reference evidence="5 6" key="1">
    <citation type="journal article" date="2014" name="PLoS Genet.">
        <title>Analysis of the Phlebiopsis gigantea genome, transcriptome and secretome provides insight into its pioneer colonization strategies of wood.</title>
        <authorList>
            <person name="Hori C."/>
            <person name="Ishida T."/>
            <person name="Igarashi K."/>
            <person name="Samejima M."/>
            <person name="Suzuki H."/>
            <person name="Master E."/>
            <person name="Ferreira P."/>
            <person name="Ruiz-Duenas F.J."/>
            <person name="Held B."/>
            <person name="Canessa P."/>
            <person name="Larrondo L.F."/>
            <person name="Schmoll M."/>
            <person name="Druzhinina I.S."/>
            <person name="Kubicek C.P."/>
            <person name="Gaskell J.A."/>
            <person name="Kersten P."/>
            <person name="St John F."/>
            <person name="Glasner J."/>
            <person name="Sabat G."/>
            <person name="Splinter BonDurant S."/>
            <person name="Syed K."/>
            <person name="Yadav J."/>
            <person name="Mgbeahuruike A.C."/>
            <person name="Kovalchuk A."/>
            <person name="Asiegbu F.O."/>
            <person name="Lackner G."/>
            <person name="Hoffmeister D."/>
            <person name="Rencoret J."/>
            <person name="Gutierrez A."/>
            <person name="Sun H."/>
            <person name="Lindquist E."/>
            <person name="Barry K."/>
            <person name="Riley R."/>
            <person name="Grigoriev I.V."/>
            <person name="Henrissat B."/>
            <person name="Kues U."/>
            <person name="Berka R.M."/>
            <person name="Martinez A.T."/>
            <person name="Covert S.F."/>
            <person name="Blanchette R.A."/>
            <person name="Cullen D."/>
        </authorList>
    </citation>
    <scope>NUCLEOTIDE SEQUENCE [LARGE SCALE GENOMIC DNA]</scope>
    <source>
        <strain evidence="5 6">11061_1 CR5-6</strain>
    </source>
</reference>
<evidence type="ECO:0000256" key="1">
    <source>
        <dbReference type="ARBA" id="ARBA00022450"/>
    </source>
</evidence>
<feature type="domain" description="AMP-dependent synthetase/ligase" evidence="3">
    <location>
        <begin position="42"/>
        <end position="350"/>
    </location>
</feature>
<accession>A0A0C3NE97</accession>
<evidence type="ECO:0000256" key="2">
    <source>
        <dbReference type="ARBA" id="ARBA00022553"/>
    </source>
</evidence>
<dbReference type="EMBL" id="KN840643">
    <property type="protein sequence ID" value="KIP02944.1"/>
    <property type="molecule type" value="Genomic_DNA"/>
</dbReference>
<dbReference type="OrthoDB" id="429813at2759"/>
<feature type="domain" description="Thioester reductase (TE)" evidence="4">
    <location>
        <begin position="656"/>
        <end position="897"/>
    </location>
</feature>
<dbReference type="Pfam" id="PF00501">
    <property type="entry name" value="AMP-binding"/>
    <property type="match status" value="1"/>
</dbReference>
<keyword evidence="2" id="KW-0597">Phosphoprotein</keyword>
<keyword evidence="6" id="KW-1185">Reference proteome</keyword>
<dbReference type="InterPro" id="IPR042099">
    <property type="entry name" value="ANL_N_sf"/>
</dbReference>
<dbReference type="HOGENOM" id="CLU_002220_1_0_1"/>
<organism evidence="5 6">
    <name type="scientific">Phlebiopsis gigantea (strain 11061_1 CR5-6)</name>
    <name type="common">White-rot fungus</name>
    <name type="synonym">Peniophora gigantea</name>
    <dbReference type="NCBI Taxonomy" id="745531"/>
    <lineage>
        <taxon>Eukaryota</taxon>
        <taxon>Fungi</taxon>
        <taxon>Dikarya</taxon>
        <taxon>Basidiomycota</taxon>
        <taxon>Agaricomycotina</taxon>
        <taxon>Agaricomycetes</taxon>
        <taxon>Polyporales</taxon>
        <taxon>Phanerochaetaceae</taxon>
        <taxon>Phlebiopsis</taxon>
    </lineage>
</organism>
<dbReference type="Proteomes" id="UP000053257">
    <property type="component" value="Unassembled WGS sequence"/>
</dbReference>
<dbReference type="Pfam" id="PF23562">
    <property type="entry name" value="AMP-binding_C_3"/>
    <property type="match status" value="1"/>
</dbReference>
<dbReference type="SUPFAM" id="SSF51735">
    <property type="entry name" value="NAD(P)-binding Rossmann-fold domains"/>
    <property type="match status" value="1"/>
</dbReference>
<evidence type="ECO:0000313" key="6">
    <source>
        <dbReference type="Proteomes" id="UP000053257"/>
    </source>
</evidence>
<dbReference type="Gene3D" id="3.40.50.720">
    <property type="entry name" value="NAD(P)-binding Rossmann-like Domain"/>
    <property type="match status" value="1"/>
</dbReference>
<dbReference type="Pfam" id="PF07993">
    <property type="entry name" value="NAD_binding_4"/>
    <property type="match status" value="1"/>
</dbReference>
<dbReference type="STRING" id="745531.A0A0C3NE97"/>